<dbReference type="Gene3D" id="1.10.510.10">
    <property type="entry name" value="Transferase(Phosphotransferase) domain 1"/>
    <property type="match status" value="1"/>
</dbReference>
<dbReference type="Gene3D" id="3.30.200.20">
    <property type="entry name" value="Phosphorylase Kinase, domain 1"/>
    <property type="match status" value="1"/>
</dbReference>
<dbReference type="PROSITE" id="PS00107">
    <property type="entry name" value="PROTEIN_KINASE_ATP"/>
    <property type="match status" value="1"/>
</dbReference>
<feature type="domain" description="AGC-kinase C-terminal" evidence="14">
    <location>
        <begin position="339"/>
        <end position="408"/>
    </location>
</feature>
<dbReference type="SMART" id="SM00220">
    <property type="entry name" value="S_TKc"/>
    <property type="match status" value="1"/>
</dbReference>
<evidence type="ECO:0000256" key="5">
    <source>
        <dbReference type="ARBA" id="ARBA00022679"/>
    </source>
</evidence>
<keyword evidence="8 11" id="KW-0067">ATP-binding</keyword>
<dbReference type="InterPro" id="IPR000961">
    <property type="entry name" value="AGC-kinase_C"/>
</dbReference>
<dbReference type="PROSITE" id="PS00108">
    <property type="entry name" value="PROTEIN_KINASE_ST"/>
    <property type="match status" value="1"/>
</dbReference>
<keyword evidence="5" id="KW-0808">Transferase</keyword>
<dbReference type="Proteomes" id="UP001497525">
    <property type="component" value="Unassembled WGS sequence"/>
</dbReference>
<dbReference type="InterPro" id="IPR011009">
    <property type="entry name" value="Kinase-like_dom_sf"/>
</dbReference>
<evidence type="ECO:0000256" key="11">
    <source>
        <dbReference type="PROSITE-ProRule" id="PRU10141"/>
    </source>
</evidence>
<evidence type="ECO:0000256" key="2">
    <source>
        <dbReference type="ARBA" id="ARBA00012513"/>
    </source>
</evidence>
<keyword evidence="7" id="KW-0418">Kinase</keyword>
<evidence type="ECO:0000256" key="9">
    <source>
        <dbReference type="ARBA" id="ARBA00047899"/>
    </source>
</evidence>
<reference evidence="15" key="1">
    <citation type="submission" date="2024-06" db="EMBL/GenBank/DDBJ databases">
        <authorList>
            <person name="Liu X."/>
            <person name="Lenzi L."/>
            <person name="Haldenby T S."/>
            <person name="Uol C."/>
        </authorList>
    </citation>
    <scope>NUCLEOTIDE SEQUENCE</scope>
</reference>
<dbReference type="InterPro" id="IPR017892">
    <property type="entry name" value="Pkinase_C"/>
</dbReference>
<comment type="caution">
    <text evidence="15">The sequence shown here is derived from an EMBL/GenBank/DDBJ whole genome shotgun (WGS) entry which is preliminary data.</text>
</comment>
<dbReference type="SMART" id="SM00133">
    <property type="entry name" value="S_TK_X"/>
    <property type="match status" value="1"/>
</dbReference>
<organism evidence="15 16">
    <name type="scientific">Calicophoron daubneyi</name>
    <name type="common">Rumen fluke</name>
    <name type="synonym">Paramphistomum daubneyi</name>
    <dbReference type="NCBI Taxonomy" id="300641"/>
    <lineage>
        <taxon>Eukaryota</taxon>
        <taxon>Metazoa</taxon>
        <taxon>Spiralia</taxon>
        <taxon>Lophotrochozoa</taxon>
        <taxon>Platyhelminthes</taxon>
        <taxon>Trematoda</taxon>
        <taxon>Digenea</taxon>
        <taxon>Plagiorchiida</taxon>
        <taxon>Pronocephalata</taxon>
        <taxon>Paramphistomoidea</taxon>
        <taxon>Paramphistomidae</taxon>
        <taxon>Calicophoron</taxon>
    </lineage>
</organism>
<dbReference type="EC" id="2.7.11.1" evidence="2"/>
<gene>
    <name evidence="15" type="ORF">CDAUBV1_LOCUS12916</name>
</gene>
<protein>
    <recommendedName>
        <fullName evidence="2">non-specific serine/threonine protein kinase</fullName>
        <ecNumber evidence="2">2.7.11.1</ecNumber>
    </recommendedName>
</protein>
<feature type="region of interest" description="Disordered" evidence="12">
    <location>
        <begin position="476"/>
        <end position="497"/>
    </location>
</feature>
<sequence length="725" mass="80261">MTEFAFLSTDLENDLENVEEHTNRAMTCVPTMKTDISGFDHIVESKKVKITEVECGKETVEICQKTVNPNNRVSSENFKIQRVIGKGGYGKVFLVQKVDGMDKGKLYAMKVLKKARLVCNEKDKAHTVSERNILEMLRHPFLVKLHYAFQNHSNLYIVLEYCPGGELFNYLEQEGALMENSACFYTSEIILAIGHLHSLGIIYRDLKSENVLLDRQGHVKLTDFGLSKEGACTTNTFCGTIEYMAPEIIKCEGHGKAVDWWSLGTLLFDMLSGGPPFSQEESREATTRKILTAPLKIPPSFSPEVTSLIRGLLKRDPKERLGSKEDVEEIKRHKFFRRHEINWSDVYYRRLKPPFKPKLTSDNDVSMFDPTFTRLQPVVSPPDGSRSIPPDMFQGFSYVAPSVCEDTMRDAWAESNAASHRRHNGMRGAPSTGRLRRLGMTPTIWSGKPLEIQPNRTIQNQINYPDPIEVGMETDISSERRPKQNNEFSEFDGHTQPDIAMSEQIQFDGVADLNEDSSSQPLPTLGDSSITLDIAPTSPEVGHEAAGDTEVEEEQVDEEEDEVEEENVPGAKQINLSPESPYFAPVTKNNFTASDVISNNVQTGVAANLTCAINHSQARPQITSPYGYRSTVNAYSVRAHHEPLAFGYTTAVSSATNSHGNYVTSYGLANYSSGARGIASTTSGHRRAVGQPGGICQPMVVSTPGLVPGASAQPTGSSNSKCCIM</sequence>
<evidence type="ECO:0000313" key="16">
    <source>
        <dbReference type="Proteomes" id="UP001497525"/>
    </source>
</evidence>
<dbReference type="PANTHER" id="PTHR24351">
    <property type="entry name" value="RIBOSOMAL PROTEIN S6 KINASE"/>
    <property type="match status" value="1"/>
</dbReference>
<dbReference type="PROSITE" id="PS51285">
    <property type="entry name" value="AGC_KINASE_CTER"/>
    <property type="match status" value="1"/>
</dbReference>
<dbReference type="FunFam" id="3.30.200.20:FF:000686">
    <property type="entry name" value="Ribosomal protein S6 kinase"/>
    <property type="match status" value="1"/>
</dbReference>
<evidence type="ECO:0000256" key="8">
    <source>
        <dbReference type="ARBA" id="ARBA00022840"/>
    </source>
</evidence>
<dbReference type="InterPro" id="IPR008271">
    <property type="entry name" value="Ser/Thr_kinase_AS"/>
</dbReference>
<feature type="compositionally biased region" description="Acidic residues" evidence="12">
    <location>
        <begin position="547"/>
        <end position="567"/>
    </location>
</feature>
<evidence type="ECO:0000256" key="1">
    <source>
        <dbReference type="ARBA" id="ARBA00009804"/>
    </source>
</evidence>
<dbReference type="SUPFAM" id="SSF56112">
    <property type="entry name" value="Protein kinase-like (PK-like)"/>
    <property type="match status" value="1"/>
</dbReference>
<accession>A0AAV2TN77</accession>
<comment type="similarity">
    <text evidence="1">Belongs to the protein kinase superfamily. AGC Ser/Thr protein kinase family. S6 kinase subfamily.</text>
</comment>
<evidence type="ECO:0000259" key="14">
    <source>
        <dbReference type="PROSITE" id="PS51285"/>
    </source>
</evidence>
<proteinExistence type="inferred from homology"/>
<feature type="region of interest" description="Disordered" evidence="12">
    <location>
        <begin position="513"/>
        <end position="576"/>
    </location>
</feature>
<dbReference type="InterPro" id="IPR000719">
    <property type="entry name" value="Prot_kinase_dom"/>
</dbReference>
<feature type="binding site" evidence="11">
    <location>
        <position position="110"/>
    </location>
    <ligand>
        <name>ATP</name>
        <dbReference type="ChEBI" id="CHEBI:30616"/>
    </ligand>
</feature>
<feature type="domain" description="Protein kinase" evidence="13">
    <location>
        <begin position="78"/>
        <end position="336"/>
    </location>
</feature>
<dbReference type="InterPro" id="IPR017441">
    <property type="entry name" value="Protein_kinase_ATP_BS"/>
</dbReference>
<dbReference type="GO" id="GO:0005524">
    <property type="term" value="F:ATP binding"/>
    <property type="evidence" value="ECO:0007669"/>
    <property type="project" value="UniProtKB-UniRule"/>
</dbReference>
<evidence type="ECO:0000256" key="4">
    <source>
        <dbReference type="ARBA" id="ARBA00022553"/>
    </source>
</evidence>
<evidence type="ECO:0000256" key="12">
    <source>
        <dbReference type="SAM" id="MobiDB-lite"/>
    </source>
</evidence>
<evidence type="ECO:0000256" key="7">
    <source>
        <dbReference type="ARBA" id="ARBA00022777"/>
    </source>
</evidence>
<feature type="region of interest" description="Disordered" evidence="12">
    <location>
        <begin position="416"/>
        <end position="436"/>
    </location>
</feature>
<evidence type="ECO:0000313" key="15">
    <source>
        <dbReference type="EMBL" id="CAL5138321.1"/>
    </source>
</evidence>
<evidence type="ECO:0000256" key="3">
    <source>
        <dbReference type="ARBA" id="ARBA00022527"/>
    </source>
</evidence>
<keyword evidence="3" id="KW-0723">Serine/threonine-protein kinase</keyword>
<keyword evidence="6 11" id="KW-0547">Nucleotide-binding</keyword>
<evidence type="ECO:0000256" key="10">
    <source>
        <dbReference type="ARBA" id="ARBA00048679"/>
    </source>
</evidence>
<dbReference type="FunFam" id="1.10.510.10:FF:000008">
    <property type="entry name" value="Non-specific serine/threonine protein kinase"/>
    <property type="match status" value="1"/>
</dbReference>
<dbReference type="Pfam" id="PF00069">
    <property type="entry name" value="Pkinase"/>
    <property type="match status" value="1"/>
</dbReference>
<feature type="compositionally biased region" description="Polar residues" evidence="12">
    <location>
        <begin position="516"/>
        <end position="531"/>
    </location>
</feature>
<dbReference type="PROSITE" id="PS50011">
    <property type="entry name" value="PROTEIN_KINASE_DOM"/>
    <property type="match status" value="1"/>
</dbReference>
<comment type="catalytic activity">
    <reaction evidence="10">
        <text>L-seryl-[protein] + ATP = O-phospho-L-seryl-[protein] + ADP + H(+)</text>
        <dbReference type="Rhea" id="RHEA:17989"/>
        <dbReference type="Rhea" id="RHEA-COMP:9863"/>
        <dbReference type="Rhea" id="RHEA-COMP:11604"/>
        <dbReference type="ChEBI" id="CHEBI:15378"/>
        <dbReference type="ChEBI" id="CHEBI:29999"/>
        <dbReference type="ChEBI" id="CHEBI:30616"/>
        <dbReference type="ChEBI" id="CHEBI:83421"/>
        <dbReference type="ChEBI" id="CHEBI:456216"/>
        <dbReference type="EC" id="2.7.11.1"/>
    </reaction>
</comment>
<dbReference type="EMBL" id="CAXLJL010000489">
    <property type="protein sequence ID" value="CAL5138321.1"/>
    <property type="molecule type" value="Genomic_DNA"/>
</dbReference>
<name>A0AAV2TN77_CALDB</name>
<dbReference type="Pfam" id="PF00433">
    <property type="entry name" value="Pkinase_C"/>
    <property type="match status" value="1"/>
</dbReference>
<evidence type="ECO:0000256" key="6">
    <source>
        <dbReference type="ARBA" id="ARBA00022741"/>
    </source>
</evidence>
<evidence type="ECO:0000259" key="13">
    <source>
        <dbReference type="PROSITE" id="PS50011"/>
    </source>
</evidence>
<dbReference type="GO" id="GO:0004674">
    <property type="term" value="F:protein serine/threonine kinase activity"/>
    <property type="evidence" value="ECO:0007669"/>
    <property type="project" value="UniProtKB-KW"/>
</dbReference>
<comment type="catalytic activity">
    <reaction evidence="9">
        <text>L-threonyl-[protein] + ATP = O-phospho-L-threonyl-[protein] + ADP + H(+)</text>
        <dbReference type="Rhea" id="RHEA:46608"/>
        <dbReference type="Rhea" id="RHEA-COMP:11060"/>
        <dbReference type="Rhea" id="RHEA-COMP:11605"/>
        <dbReference type="ChEBI" id="CHEBI:15378"/>
        <dbReference type="ChEBI" id="CHEBI:30013"/>
        <dbReference type="ChEBI" id="CHEBI:30616"/>
        <dbReference type="ChEBI" id="CHEBI:61977"/>
        <dbReference type="ChEBI" id="CHEBI:456216"/>
        <dbReference type="EC" id="2.7.11.1"/>
    </reaction>
</comment>
<keyword evidence="4" id="KW-0597">Phosphoprotein</keyword>
<dbReference type="AlphaFoldDB" id="A0AAV2TN77"/>